<dbReference type="PROSITE" id="PS51977">
    <property type="entry name" value="WGR"/>
    <property type="match status" value="1"/>
</dbReference>
<dbReference type="EMBL" id="JBEPNW010000008">
    <property type="protein sequence ID" value="MET3870073.1"/>
    <property type="molecule type" value="Genomic_DNA"/>
</dbReference>
<dbReference type="Pfam" id="PF05406">
    <property type="entry name" value="WGR"/>
    <property type="match status" value="1"/>
</dbReference>
<dbReference type="CDD" id="cd07996">
    <property type="entry name" value="WGR_MMR_like"/>
    <property type="match status" value="1"/>
</dbReference>
<dbReference type="GO" id="GO:0003677">
    <property type="term" value="F:DNA binding"/>
    <property type="evidence" value="ECO:0007669"/>
    <property type="project" value="UniProtKB-KW"/>
</dbReference>
<dbReference type="Proteomes" id="UP001549119">
    <property type="component" value="Unassembled WGS sequence"/>
</dbReference>
<dbReference type="InterPro" id="IPR049809">
    <property type="entry name" value="YehF/YfeS-like_WGR"/>
</dbReference>
<dbReference type="InterPro" id="IPR036930">
    <property type="entry name" value="WGR_dom_sf"/>
</dbReference>
<evidence type="ECO:0000313" key="4">
    <source>
        <dbReference type="Proteomes" id="UP001549119"/>
    </source>
</evidence>
<proteinExistence type="predicted"/>
<organism evidence="3 4">
    <name type="scientific">Methylobacterium radiotolerans</name>
    <dbReference type="NCBI Taxonomy" id="31998"/>
    <lineage>
        <taxon>Bacteria</taxon>
        <taxon>Pseudomonadati</taxon>
        <taxon>Pseudomonadota</taxon>
        <taxon>Alphaproteobacteria</taxon>
        <taxon>Hyphomicrobiales</taxon>
        <taxon>Methylobacteriaceae</taxon>
        <taxon>Methylobacterium</taxon>
    </lineage>
</organism>
<keyword evidence="4" id="KW-1185">Reference proteome</keyword>
<feature type="region of interest" description="Disordered" evidence="1">
    <location>
        <begin position="114"/>
        <end position="135"/>
    </location>
</feature>
<evidence type="ECO:0000259" key="2">
    <source>
        <dbReference type="PROSITE" id="PS51977"/>
    </source>
</evidence>
<reference evidence="3 4" key="1">
    <citation type="submission" date="2024-06" db="EMBL/GenBank/DDBJ databases">
        <title>Genomics of switchgrass bacterial isolates.</title>
        <authorList>
            <person name="Shade A."/>
        </authorList>
    </citation>
    <scope>NUCLEOTIDE SEQUENCE [LARGE SCALE GENOMIC DNA]</scope>
    <source>
        <strain evidence="3 4">PvP084</strain>
    </source>
</reference>
<dbReference type="SMART" id="SM00773">
    <property type="entry name" value="WGR"/>
    <property type="match status" value="1"/>
</dbReference>
<protein>
    <submittedName>
        <fullName evidence="3">DNA-binding WGR domain protein</fullName>
    </submittedName>
</protein>
<name>A0ABV2NU83_9HYPH</name>
<dbReference type="Gene3D" id="2.20.140.10">
    <property type="entry name" value="WGR domain"/>
    <property type="match status" value="1"/>
</dbReference>
<keyword evidence="3" id="KW-0238">DNA-binding</keyword>
<accession>A0ABV2NU83</accession>
<comment type="caution">
    <text evidence="3">The sequence shown here is derived from an EMBL/GenBank/DDBJ whole genome shotgun (WGS) entry which is preliminary data.</text>
</comment>
<evidence type="ECO:0000256" key="1">
    <source>
        <dbReference type="SAM" id="MobiDB-lite"/>
    </source>
</evidence>
<evidence type="ECO:0000313" key="3">
    <source>
        <dbReference type="EMBL" id="MET3870073.1"/>
    </source>
</evidence>
<dbReference type="SUPFAM" id="SSF142921">
    <property type="entry name" value="WGR domain-like"/>
    <property type="match status" value="1"/>
</dbReference>
<gene>
    <name evidence="3" type="ORF">ABIC20_007458</name>
</gene>
<feature type="domain" description="WGR" evidence="2">
    <location>
        <begin position="1"/>
        <end position="101"/>
    </location>
</feature>
<dbReference type="InterPro" id="IPR008893">
    <property type="entry name" value="WGR_domain"/>
</dbReference>
<sequence>MPVYPIALRKKSMLHRQGTKEYHQVLIVNGEGRAIVIQRWGKKNAEGQMRVDAFHHSDAAVAEFESKDRDKKRNGYEHDPARDTIVQCDDEADFRKKLGILYLSKLGPDNLEHIAPGADTTGVRTPDPQPEFDRDGKIVRKGYQPRHKFTDFVEPAGPSVADEVAHNENWGTW</sequence>
<dbReference type="RefSeq" id="WP_209651185.1">
    <property type="nucleotide sequence ID" value="NZ_JBEPNV010000005.1"/>
</dbReference>